<evidence type="ECO:0000256" key="1">
    <source>
        <dbReference type="SAM" id="MobiDB-lite"/>
    </source>
</evidence>
<dbReference type="Proteomes" id="UP001501570">
    <property type="component" value="Unassembled WGS sequence"/>
</dbReference>
<sequence>MLETGTDEFADHRVVVIAEGPGHPDLAGADTRDGPVGDPGTLVEAGGGLRGEADTITAGDGRQPLIRIVRDGTDADLMTVSFVRGQPVVTPPAGLRRSGDEGLVP</sequence>
<name>A0ABP9RKZ0_9ACTN</name>
<comment type="caution">
    <text evidence="2">The sequence shown here is derived from an EMBL/GenBank/DDBJ whole genome shotgun (WGS) entry which is preliminary data.</text>
</comment>
<organism evidence="2 3">
    <name type="scientific">Rugosimonospora acidiphila</name>
    <dbReference type="NCBI Taxonomy" id="556531"/>
    <lineage>
        <taxon>Bacteria</taxon>
        <taxon>Bacillati</taxon>
        <taxon>Actinomycetota</taxon>
        <taxon>Actinomycetes</taxon>
        <taxon>Micromonosporales</taxon>
        <taxon>Micromonosporaceae</taxon>
        <taxon>Rugosimonospora</taxon>
    </lineage>
</organism>
<feature type="region of interest" description="Disordered" evidence="1">
    <location>
        <begin position="20"/>
        <end position="56"/>
    </location>
</feature>
<evidence type="ECO:0000313" key="3">
    <source>
        <dbReference type="Proteomes" id="UP001501570"/>
    </source>
</evidence>
<protein>
    <submittedName>
        <fullName evidence="2">Uncharacterized protein</fullName>
    </submittedName>
</protein>
<dbReference type="EMBL" id="BAABJQ010000002">
    <property type="protein sequence ID" value="GAA5178848.1"/>
    <property type="molecule type" value="Genomic_DNA"/>
</dbReference>
<keyword evidence="3" id="KW-1185">Reference proteome</keyword>
<gene>
    <name evidence="2" type="ORF">GCM10023322_06990</name>
</gene>
<proteinExistence type="predicted"/>
<accession>A0ABP9RKZ0</accession>
<evidence type="ECO:0000313" key="2">
    <source>
        <dbReference type="EMBL" id="GAA5178848.1"/>
    </source>
</evidence>
<reference evidence="3" key="1">
    <citation type="journal article" date="2019" name="Int. J. Syst. Evol. Microbiol.">
        <title>The Global Catalogue of Microorganisms (GCM) 10K type strain sequencing project: providing services to taxonomists for standard genome sequencing and annotation.</title>
        <authorList>
            <consortium name="The Broad Institute Genomics Platform"/>
            <consortium name="The Broad Institute Genome Sequencing Center for Infectious Disease"/>
            <person name="Wu L."/>
            <person name="Ma J."/>
        </authorList>
    </citation>
    <scope>NUCLEOTIDE SEQUENCE [LARGE SCALE GENOMIC DNA]</scope>
    <source>
        <strain evidence="3">JCM 18304</strain>
    </source>
</reference>